<dbReference type="Proteomes" id="UP000198992">
    <property type="component" value="Unassembled WGS sequence"/>
</dbReference>
<protein>
    <submittedName>
        <fullName evidence="2">Uncharacterized protein</fullName>
    </submittedName>
</protein>
<feature type="region of interest" description="Disordered" evidence="1">
    <location>
        <begin position="65"/>
        <end position="156"/>
    </location>
</feature>
<evidence type="ECO:0000313" key="2">
    <source>
        <dbReference type="EMBL" id="SED11198.1"/>
    </source>
</evidence>
<accession>A0A1H4Y275</accession>
<reference evidence="2 3" key="1">
    <citation type="submission" date="2016-10" db="EMBL/GenBank/DDBJ databases">
        <authorList>
            <person name="de Groot N.N."/>
        </authorList>
    </citation>
    <scope>NUCLEOTIDE SEQUENCE [LARGE SCALE GENOMIC DNA]</scope>
    <source>
        <strain evidence="2 3">MT12</strain>
    </source>
</reference>
<evidence type="ECO:0000256" key="1">
    <source>
        <dbReference type="SAM" id="MobiDB-lite"/>
    </source>
</evidence>
<gene>
    <name evidence="2" type="ORF">SAMN05444164_3728</name>
</gene>
<evidence type="ECO:0000313" key="3">
    <source>
        <dbReference type="Proteomes" id="UP000198992"/>
    </source>
</evidence>
<sequence>MAQVDSENSIAMPAATEPAGALYFRTDISPEQIFQAIGRLRKEARNEIDRLVRFLDKTDDYVCRELEDDGDAEPSLGTQEAFPGQGRGGGGDDREPDLGSFNRMLDQEHSNRQRLGEERIEIDAELDQADHEPNLGSLERHPSRLGWGDGSNPTGD</sequence>
<dbReference type="AlphaFoldDB" id="A0A1H4Y275"/>
<dbReference type="EMBL" id="FNTH01000001">
    <property type="protein sequence ID" value="SED11198.1"/>
    <property type="molecule type" value="Genomic_DNA"/>
</dbReference>
<feature type="compositionally biased region" description="Basic and acidic residues" evidence="1">
    <location>
        <begin position="105"/>
        <end position="142"/>
    </location>
</feature>
<organism evidence="2 3">
    <name type="scientific">Bradyrhizobium erythrophlei</name>
    <dbReference type="NCBI Taxonomy" id="1437360"/>
    <lineage>
        <taxon>Bacteria</taxon>
        <taxon>Pseudomonadati</taxon>
        <taxon>Pseudomonadota</taxon>
        <taxon>Alphaproteobacteria</taxon>
        <taxon>Hyphomicrobiales</taxon>
        <taxon>Nitrobacteraceae</taxon>
        <taxon>Bradyrhizobium</taxon>
    </lineage>
</organism>
<proteinExistence type="predicted"/>
<dbReference type="RefSeq" id="WP_171947769.1">
    <property type="nucleotide sequence ID" value="NZ_FNTH01000001.1"/>
</dbReference>
<name>A0A1H4Y275_9BRAD</name>